<reference evidence="2" key="3">
    <citation type="submission" date="2025-09" db="UniProtKB">
        <authorList>
            <consortium name="Ensembl"/>
        </authorList>
    </citation>
    <scope>IDENTIFICATION</scope>
</reference>
<evidence type="ECO:0000313" key="3">
    <source>
        <dbReference type="Proteomes" id="UP000016666"/>
    </source>
</evidence>
<dbReference type="PANTHER" id="PTHR45710:SF35">
    <property type="entry name" value="C-TYPE LECTIN DOMAIN FAMILY 2 MEMBER D"/>
    <property type="match status" value="1"/>
</dbReference>
<organism evidence="2 3">
    <name type="scientific">Anas platyrhynchos platyrhynchos</name>
    <name type="common">Northern mallard</name>
    <dbReference type="NCBI Taxonomy" id="8840"/>
    <lineage>
        <taxon>Eukaryota</taxon>
        <taxon>Metazoa</taxon>
        <taxon>Chordata</taxon>
        <taxon>Craniata</taxon>
        <taxon>Vertebrata</taxon>
        <taxon>Euteleostomi</taxon>
        <taxon>Archelosauria</taxon>
        <taxon>Archosauria</taxon>
        <taxon>Dinosauria</taxon>
        <taxon>Saurischia</taxon>
        <taxon>Theropoda</taxon>
        <taxon>Coelurosauria</taxon>
        <taxon>Aves</taxon>
        <taxon>Neognathae</taxon>
        <taxon>Galloanserae</taxon>
        <taxon>Anseriformes</taxon>
        <taxon>Anatidae</taxon>
        <taxon>Anatinae</taxon>
        <taxon>Anas</taxon>
    </lineage>
</organism>
<proteinExistence type="predicted"/>
<keyword evidence="3" id="KW-1185">Reference proteome</keyword>
<feature type="chain" id="PRO_5019843810" description="C-type lectin domain-containing protein" evidence="1">
    <location>
        <begin position="29"/>
        <end position="90"/>
    </location>
</feature>
<reference evidence="2" key="2">
    <citation type="submission" date="2025-08" db="UniProtKB">
        <authorList>
            <consortium name="Ensembl"/>
        </authorList>
    </citation>
    <scope>IDENTIFICATION</scope>
</reference>
<dbReference type="InterPro" id="IPR050828">
    <property type="entry name" value="C-type_lectin/matrix_domain"/>
</dbReference>
<accession>A0A493SYW2</accession>
<evidence type="ECO:0000313" key="2">
    <source>
        <dbReference type="Ensembl" id="ENSAPLP00000018693.1"/>
    </source>
</evidence>
<dbReference type="InterPro" id="IPR016187">
    <property type="entry name" value="CTDL_fold"/>
</dbReference>
<dbReference type="PANTHER" id="PTHR45710">
    <property type="entry name" value="C-TYPE LECTIN DOMAIN-CONTAINING PROTEIN 180"/>
    <property type="match status" value="1"/>
</dbReference>
<evidence type="ECO:0000256" key="1">
    <source>
        <dbReference type="SAM" id="SignalP"/>
    </source>
</evidence>
<feature type="signal peptide" evidence="1">
    <location>
        <begin position="1"/>
        <end position="28"/>
    </location>
</feature>
<dbReference type="InterPro" id="IPR016186">
    <property type="entry name" value="C-type_lectin-like/link_sf"/>
</dbReference>
<name>A0A493SYW2_ANAPP</name>
<dbReference type="Ensembl" id="ENSAPLT00000036412.1">
    <property type="protein sequence ID" value="ENSAPLP00000018693.1"/>
    <property type="gene ID" value="ENSAPLG00000023635.1"/>
</dbReference>
<dbReference type="GeneTree" id="ENSGT00960000189390"/>
<keyword evidence="1" id="KW-0732">Signal</keyword>
<dbReference type="SUPFAM" id="SSF56436">
    <property type="entry name" value="C-type lectin-like"/>
    <property type="match status" value="1"/>
</dbReference>
<reference evidence="3" key="1">
    <citation type="submission" date="2017-10" db="EMBL/GenBank/DDBJ databases">
        <title>A new Pekin duck reference genome.</title>
        <authorList>
            <person name="Hou Z.-C."/>
            <person name="Zhou Z.-K."/>
            <person name="Zhu F."/>
            <person name="Hou S.-S."/>
        </authorList>
    </citation>
    <scope>NUCLEOTIDE SEQUENCE [LARGE SCALE GENOMIC DNA]</scope>
</reference>
<protein>
    <recommendedName>
        <fullName evidence="4">C-type lectin domain-containing protein</fullName>
    </recommendedName>
</protein>
<dbReference type="Gene3D" id="3.10.100.10">
    <property type="entry name" value="Mannose-Binding Protein A, subunit A"/>
    <property type="match status" value="1"/>
</dbReference>
<dbReference type="Proteomes" id="UP000016666">
    <property type="component" value="Unassembled WGS sequence"/>
</dbReference>
<dbReference type="AlphaFoldDB" id="A0A493SYW2"/>
<evidence type="ECO:0008006" key="4">
    <source>
        <dbReference type="Google" id="ProtNLM"/>
    </source>
</evidence>
<sequence>CGEEHPHVWSIPAPLGQLLLCPLSPAAAMQGQKAAPVLACPYEWVGYRNVCYYLLGQQEQGNWSWSQEQCSRHGASLVVLNKDRELVSAG</sequence>